<dbReference type="AlphaFoldDB" id="A0A6A5KCD9"/>
<dbReference type="InterPro" id="IPR025676">
    <property type="entry name" value="Clr5_dom"/>
</dbReference>
<evidence type="ECO:0000259" key="2">
    <source>
        <dbReference type="Pfam" id="PF14420"/>
    </source>
</evidence>
<protein>
    <recommendedName>
        <fullName evidence="2">Clr5 domain-containing protein</fullName>
    </recommendedName>
</protein>
<sequence>MDFPPRSLPTLMPAYMAQLELPHTGNHNAPAQRTYGLHGVNGVSAFTLQAQRSGGLVATTQNHAPHPLGPLLQPGYMQHDAAFAGNNSQSASASTTAAGPASPMGPPDRPRKRKAATLRADDWEPYKKRILDLHIEQKKPLPEVRQTIEKEYGFKAELRQYRSRVSQWGKDKNVKPQEMQAIVRKRQKRKLVETHKGQLVFEVRGSQVEPPKIERWMKRHHVVDSFLYAPSPAASTPSAVGCYTISERGSPATVSVYSPAASVLSPGGVYLTAQSPQMPSPALSVSSIVRHQYSAFAGQSPALTYRSLPSLQLSFVHDQSISGSSTDVGAQTQYKADEEECLRDRILIAEMAPMTKPLEISGMLYELGRVLIDQGRYRAAEDVIRRLAGSRESENGGSDDDDDDAETLRAWDLLGQVLDHQGLYAKAERLFRRALQGREKVLGPEHPDTLASMNNLA</sequence>
<gene>
    <name evidence="3" type="ORF">BDW02DRAFT_641029</name>
</gene>
<evidence type="ECO:0000313" key="4">
    <source>
        <dbReference type="Proteomes" id="UP000800040"/>
    </source>
</evidence>
<dbReference type="EMBL" id="ML975347">
    <property type="protein sequence ID" value="KAF1832064.1"/>
    <property type="molecule type" value="Genomic_DNA"/>
</dbReference>
<dbReference type="PANTHER" id="PTHR38788">
    <property type="entry name" value="CLR5 DOMAIN-CONTAINING PROTEIN"/>
    <property type="match status" value="1"/>
</dbReference>
<accession>A0A6A5KCD9</accession>
<reference evidence="3" key="1">
    <citation type="submission" date="2020-01" db="EMBL/GenBank/DDBJ databases">
        <authorList>
            <consortium name="DOE Joint Genome Institute"/>
            <person name="Haridas S."/>
            <person name="Albert R."/>
            <person name="Binder M."/>
            <person name="Bloem J."/>
            <person name="Labutti K."/>
            <person name="Salamov A."/>
            <person name="Andreopoulos B."/>
            <person name="Baker S.E."/>
            <person name="Barry K."/>
            <person name="Bills G."/>
            <person name="Bluhm B.H."/>
            <person name="Cannon C."/>
            <person name="Castanera R."/>
            <person name="Culley D.E."/>
            <person name="Daum C."/>
            <person name="Ezra D."/>
            <person name="Gonzalez J.B."/>
            <person name="Henrissat B."/>
            <person name="Kuo A."/>
            <person name="Liang C."/>
            <person name="Lipzen A."/>
            <person name="Lutzoni F."/>
            <person name="Magnuson J."/>
            <person name="Mondo S."/>
            <person name="Nolan M."/>
            <person name="Ohm R."/>
            <person name="Pangilinan J."/>
            <person name="Park H.-J."/>
            <person name="Ramirez L."/>
            <person name="Alfaro M."/>
            <person name="Sun H."/>
            <person name="Tritt A."/>
            <person name="Yoshinaga Y."/>
            <person name="Zwiers L.-H."/>
            <person name="Turgeon B.G."/>
            <person name="Goodwin S.B."/>
            <person name="Spatafora J.W."/>
            <person name="Crous P.W."/>
            <person name="Grigoriev I.V."/>
        </authorList>
    </citation>
    <scope>NUCLEOTIDE SEQUENCE</scope>
    <source>
        <strain evidence="3">P77</strain>
    </source>
</reference>
<dbReference type="PANTHER" id="PTHR38788:SF3">
    <property type="entry name" value="CLR5 DOMAIN-CONTAINING PROTEIN"/>
    <property type="match status" value="1"/>
</dbReference>
<keyword evidence="4" id="KW-1185">Reference proteome</keyword>
<feature type="region of interest" description="Disordered" evidence="1">
    <location>
        <begin position="86"/>
        <end position="120"/>
    </location>
</feature>
<dbReference type="InterPro" id="IPR011990">
    <property type="entry name" value="TPR-like_helical_dom_sf"/>
</dbReference>
<evidence type="ECO:0000256" key="1">
    <source>
        <dbReference type="SAM" id="MobiDB-lite"/>
    </source>
</evidence>
<dbReference type="SUPFAM" id="SSF48452">
    <property type="entry name" value="TPR-like"/>
    <property type="match status" value="1"/>
</dbReference>
<dbReference type="Pfam" id="PF13424">
    <property type="entry name" value="TPR_12"/>
    <property type="match status" value="1"/>
</dbReference>
<name>A0A6A5KCD9_9PLEO</name>
<dbReference type="Proteomes" id="UP000800040">
    <property type="component" value="Unassembled WGS sequence"/>
</dbReference>
<dbReference type="Pfam" id="PF14420">
    <property type="entry name" value="Clr5"/>
    <property type="match status" value="1"/>
</dbReference>
<feature type="compositionally biased region" description="Low complexity" evidence="1">
    <location>
        <begin position="86"/>
        <end position="102"/>
    </location>
</feature>
<proteinExistence type="predicted"/>
<dbReference type="Gene3D" id="1.25.40.10">
    <property type="entry name" value="Tetratricopeptide repeat domain"/>
    <property type="match status" value="1"/>
</dbReference>
<organism evidence="3 4">
    <name type="scientific">Decorospora gaudefroyi</name>
    <dbReference type="NCBI Taxonomy" id="184978"/>
    <lineage>
        <taxon>Eukaryota</taxon>
        <taxon>Fungi</taxon>
        <taxon>Dikarya</taxon>
        <taxon>Ascomycota</taxon>
        <taxon>Pezizomycotina</taxon>
        <taxon>Dothideomycetes</taxon>
        <taxon>Pleosporomycetidae</taxon>
        <taxon>Pleosporales</taxon>
        <taxon>Pleosporineae</taxon>
        <taxon>Pleosporaceae</taxon>
        <taxon>Decorospora</taxon>
    </lineage>
</organism>
<feature type="domain" description="Clr5" evidence="2">
    <location>
        <begin position="120"/>
        <end position="172"/>
    </location>
</feature>
<dbReference type="OrthoDB" id="5986190at2759"/>
<evidence type="ECO:0000313" key="3">
    <source>
        <dbReference type="EMBL" id="KAF1832064.1"/>
    </source>
</evidence>
<feature type="non-terminal residue" evidence="3">
    <location>
        <position position="457"/>
    </location>
</feature>